<sequence>MNPQMRSLRTMHQPRTGSLRNSNPGTQSTIQANQNLQPPSPKLLARASTTFYAHIITDWWWWELVSWFVSFSCFMAIVGILWFYDGKKQPSHVVKGITLNAFIAVFSAIARAAMILPVSESIGQLKWIWFKEERKLADFLAFDNASRGPWGSLILLGTTMCRRLVSVGAAITVLALAFEPFFQQSVSFPSRNVVTGNATLSVATSYRRIDDIVYPVHVEFQWLGINTGAASRSAALDIMNALSARNDPVRPAPSFCPTGQCTWTKYSSLGVCHRCQDVSRLLVPVCSKDQLASPAGGITKINHCGHHMNGTFVTGTKGGEFSNYKQVIGLSTLLVGDRPSTMSGVSYYNSTVFQRTANALLNFYVAYTPDGDSGIFRNATPVMSECIFHWCVKTFQGVYREGRLEEDVLSTYSPPDLPTAPTEPRTAILGTDSNDAFVMLANGETFNIAANTTRSLSNSLRANLPTYLSNSSLDTGGQYPGRWNFVQNAPYDVNAALGSMAEALTNNMRTSATNNGTELTFGEAWGAENFVETQWPWLLLPGALLFCSLILITSTIIKSRQEAVPTWKSSALATLLHGLTEESRACVAAGASQSEVEAVSQNLKVKLLLGMAGQRLRPVSVAAGVP</sequence>
<gene>
    <name evidence="3" type="ORF">JI435_027530</name>
</gene>
<dbReference type="OMA" id="ICTVFDW"/>
<name>A0A7U2EXV0_PHANO</name>
<evidence type="ECO:0000256" key="1">
    <source>
        <dbReference type="SAM" id="MobiDB-lite"/>
    </source>
</evidence>
<keyword evidence="2" id="KW-1133">Transmembrane helix</keyword>
<dbReference type="EMBL" id="CP069027">
    <property type="protein sequence ID" value="QRC95019.1"/>
    <property type="molecule type" value="Genomic_DNA"/>
</dbReference>
<dbReference type="Proteomes" id="UP000663193">
    <property type="component" value="Chromosome 5"/>
</dbReference>
<dbReference type="RefSeq" id="XP_001793350.1">
    <property type="nucleotide sequence ID" value="XM_001793298.1"/>
</dbReference>
<feature type="region of interest" description="Disordered" evidence="1">
    <location>
        <begin position="1"/>
        <end position="37"/>
    </location>
</feature>
<dbReference type="InterPro" id="IPR021514">
    <property type="entry name" value="DUF3176"/>
</dbReference>
<dbReference type="OrthoDB" id="5242705at2759"/>
<dbReference type="PANTHER" id="PTHR35394">
    <property type="entry name" value="DUF3176 DOMAIN-CONTAINING PROTEIN"/>
    <property type="match status" value="1"/>
</dbReference>
<dbReference type="PANTHER" id="PTHR35394:SF5">
    <property type="entry name" value="DUF3176 DOMAIN-CONTAINING PROTEIN"/>
    <property type="match status" value="1"/>
</dbReference>
<protein>
    <submittedName>
        <fullName evidence="3">Uncharacterized protein</fullName>
    </submittedName>
</protein>
<dbReference type="KEGG" id="pno:SNOG_02753"/>
<evidence type="ECO:0000313" key="3">
    <source>
        <dbReference type="EMBL" id="QRC95019.1"/>
    </source>
</evidence>
<feature type="transmembrane region" description="Helical" evidence="2">
    <location>
        <begin position="96"/>
        <end position="116"/>
    </location>
</feature>
<dbReference type="VEuPathDB" id="FungiDB:JI435_027530"/>
<reference evidence="4" key="1">
    <citation type="journal article" date="2021" name="BMC Genomics">
        <title>Chromosome-level genome assembly and manually-curated proteome of model necrotroph Parastagonospora nodorum Sn15 reveals a genome-wide trove of candidate effector homologs, and redundancy of virulence-related functions within an accessory chromosome.</title>
        <authorList>
            <person name="Bertazzoni S."/>
            <person name="Jones D.A.B."/>
            <person name="Phan H.T."/>
            <person name="Tan K.-C."/>
            <person name="Hane J.K."/>
        </authorList>
    </citation>
    <scope>NUCLEOTIDE SEQUENCE [LARGE SCALE GENOMIC DNA]</scope>
    <source>
        <strain evidence="4">SN15 / ATCC MYA-4574 / FGSC 10173)</strain>
    </source>
</reference>
<dbReference type="AlphaFoldDB" id="A0A7U2EXV0"/>
<evidence type="ECO:0000256" key="2">
    <source>
        <dbReference type="SAM" id="Phobius"/>
    </source>
</evidence>
<keyword evidence="2" id="KW-0812">Transmembrane</keyword>
<proteinExistence type="predicted"/>
<organism evidence="3 4">
    <name type="scientific">Phaeosphaeria nodorum (strain SN15 / ATCC MYA-4574 / FGSC 10173)</name>
    <name type="common">Glume blotch fungus</name>
    <name type="synonym">Parastagonospora nodorum</name>
    <dbReference type="NCBI Taxonomy" id="321614"/>
    <lineage>
        <taxon>Eukaryota</taxon>
        <taxon>Fungi</taxon>
        <taxon>Dikarya</taxon>
        <taxon>Ascomycota</taxon>
        <taxon>Pezizomycotina</taxon>
        <taxon>Dothideomycetes</taxon>
        <taxon>Pleosporomycetidae</taxon>
        <taxon>Pleosporales</taxon>
        <taxon>Pleosporineae</taxon>
        <taxon>Phaeosphaeriaceae</taxon>
        <taxon>Parastagonospora</taxon>
    </lineage>
</organism>
<accession>A0A7U2EXV0</accession>
<keyword evidence="4" id="KW-1185">Reference proteome</keyword>
<keyword evidence="2" id="KW-0472">Membrane</keyword>
<dbReference type="Pfam" id="PF11374">
    <property type="entry name" value="DUF3176"/>
    <property type="match status" value="1"/>
</dbReference>
<feature type="compositionally biased region" description="Polar residues" evidence="1">
    <location>
        <begin position="13"/>
        <end position="37"/>
    </location>
</feature>
<feature type="transmembrane region" description="Helical" evidence="2">
    <location>
        <begin position="67"/>
        <end position="84"/>
    </location>
</feature>
<evidence type="ECO:0000313" key="4">
    <source>
        <dbReference type="Proteomes" id="UP000663193"/>
    </source>
</evidence>